<dbReference type="WBParaSite" id="DME_0000985601-mRNA-1">
    <property type="protein sequence ID" value="DME_0000985601-mRNA-1"/>
    <property type="gene ID" value="DME_0000985601"/>
</dbReference>
<dbReference type="OrthoDB" id="5875115at2759"/>
<evidence type="ECO:0000313" key="2">
    <source>
        <dbReference type="EMBL" id="VDN60804.1"/>
    </source>
</evidence>
<keyword evidence="1" id="KW-0812">Transmembrane</keyword>
<protein>
    <submittedName>
        <fullName evidence="5">G_PROTEIN_RECEP_F1_2 domain-containing protein</fullName>
    </submittedName>
</protein>
<reference evidence="5" key="1">
    <citation type="submission" date="2017-02" db="UniProtKB">
        <authorList>
            <consortium name="WormBaseParasite"/>
        </authorList>
    </citation>
    <scope>IDENTIFICATION</scope>
</reference>
<reference evidence="2 4" key="2">
    <citation type="submission" date="2018-11" db="EMBL/GenBank/DDBJ databases">
        <authorList>
            <consortium name="Pathogen Informatics"/>
        </authorList>
    </citation>
    <scope>NUCLEOTIDE SEQUENCE [LARGE SCALE GENOMIC DNA]</scope>
</reference>
<proteinExistence type="predicted"/>
<dbReference type="Proteomes" id="UP000274756">
    <property type="component" value="Unassembled WGS sequence"/>
</dbReference>
<sequence length="104" mass="12059">MTINRINLLLRPQPGYTHKIFIFGICILFGWMIVIIICANPMVSYFTLLTLLLLHRKFARGSVEIQMSTTWTFKKQVFPRLRAEPHTASAFRSWSENSLSHCTS</sequence>
<feature type="transmembrane region" description="Helical" evidence="1">
    <location>
        <begin position="20"/>
        <end position="53"/>
    </location>
</feature>
<keyword evidence="1" id="KW-0472">Membrane</keyword>
<keyword evidence="1" id="KW-1133">Transmembrane helix</keyword>
<keyword evidence="4" id="KW-1185">Reference proteome</keyword>
<accession>A0A0N4UPH0</accession>
<name>A0A0N4UPH0_DRAME</name>
<evidence type="ECO:0000313" key="3">
    <source>
        <dbReference type="Proteomes" id="UP000038040"/>
    </source>
</evidence>
<dbReference type="EMBL" id="UYYG01001246">
    <property type="protein sequence ID" value="VDN60804.1"/>
    <property type="molecule type" value="Genomic_DNA"/>
</dbReference>
<evidence type="ECO:0000313" key="5">
    <source>
        <dbReference type="WBParaSite" id="DME_0000985601-mRNA-1"/>
    </source>
</evidence>
<gene>
    <name evidence="2" type="ORF">DME_LOCUS10777</name>
</gene>
<dbReference type="AlphaFoldDB" id="A0A0N4UPH0"/>
<organism evidence="3 5">
    <name type="scientific">Dracunculus medinensis</name>
    <name type="common">Guinea worm</name>
    <dbReference type="NCBI Taxonomy" id="318479"/>
    <lineage>
        <taxon>Eukaryota</taxon>
        <taxon>Metazoa</taxon>
        <taxon>Ecdysozoa</taxon>
        <taxon>Nematoda</taxon>
        <taxon>Chromadorea</taxon>
        <taxon>Rhabditida</taxon>
        <taxon>Spirurina</taxon>
        <taxon>Dracunculoidea</taxon>
        <taxon>Dracunculidae</taxon>
        <taxon>Dracunculus</taxon>
    </lineage>
</organism>
<dbReference type="Proteomes" id="UP000038040">
    <property type="component" value="Unplaced"/>
</dbReference>
<evidence type="ECO:0000313" key="4">
    <source>
        <dbReference type="Proteomes" id="UP000274756"/>
    </source>
</evidence>
<evidence type="ECO:0000256" key="1">
    <source>
        <dbReference type="SAM" id="Phobius"/>
    </source>
</evidence>